<protein>
    <submittedName>
        <fullName evidence="1">Uncharacterized protein</fullName>
    </submittedName>
</protein>
<dbReference type="RefSeq" id="WP_144541893.1">
    <property type="nucleotide sequence ID" value="NZ_JACSQO010000018.1"/>
</dbReference>
<dbReference type="Proteomes" id="UP000640786">
    <property type="component" value="Unassembled WGS sequence"/>
</dbReference>
<dbReference type="EMBL" id="JACSQO010000018">
    <property type="protein sequence ID" value="MBD7946361.1"/>
    <property type="molecule type" value="Genomic_DNA"/>
</dbReference>
<accession>A0ABR8REY9</accession>
<proteinExistence type="predicted"/>
<evidence type="ECO:0000313" key="2">
    <source>
        <dbReference type="Proteomes" id="UP000640786"/>
    </source>
</evidence>
<gene>
    <name evidence="1" type="ORF">H9650_19865</name>
</gene>
<reference evidence="1 2" key="1">
    <citation type="submission" date="2020-08" db="EMBL/GenBank/DDBJ databases">
        <title>A Genomic Blueprint of the Chicken Gut Microbiome.</title>
        <authorList>
            <person name="Gilroy R."/>
            <person name="Ravi A."/>
            <person name="Getino M."/>
            <person name="Pursley I."/>
            <person name="Horton D.L."/>
            <person name="Alikhan N.-F."/>
            <person name="Baker D."/>
            <person name="Gharbi K."/>
            <person name="Hall N."/>
            <person name="Watson M."/>
            <person name="Adriaenssens E.M."/>
            <person name="Foster-Nyarko E."/>
            <person name="Jarju S."/>
            <person name="Secka A."/>
            <person name="Antonio M."/>
            <person name="Oren A."/>
            <person name="Chaudhuri R."/>
            <person name="La Ragione R.M."/>
            <person name="Hildebrand F."/>
            <person name="Pallen M.J."/>
        </authorList>
    </citation>
    <scope>NUCLEOTIDE SEQUENCE [LARGE SCALE GENOMIC DNA]</scope>
    <source>
        <strain evidence="1 2">Sa2BUA9</strain>
    </source>
</reference>
<evidence type="ECO:0000313" key="1">
    <source>
        <dbReference type="EMBL" id="MBD7946361.1"/>
    </source>
</evidence>
<comment type="caution">
    <text evidence="1">The sequence shown here is derived from an EMBL/GenBank/DDBJ whole genome shotgun (WGS) entry which is preliminary data.</text>
</comment>
<sequence>MIERISTTFIQYINNISKFVVSMFLSDGRTKEVTTEESRRAVRHMRRMYQYDWYVELKNRFEQNWDHHPEVLHFMSQVDVKSLNSEESKENFLKNFHQLLENLKWI</sequence>
<keyword evidence="2" id="KW-1185">Reference proteome</keyword>
<name>A0ABR8REY9_9BACI</name>
<organism evidence="1 2">
    <name type="scientific">Psychrobacillus faecigallinarum</name>
    <dbReference type="NCBI Taxonomy" id="2762235"/>
    <lineage>
        <taxon>Bacteria</taxon>
        <taxon>Bacillati</taxon>
        <taxon>Bacillota</taxon>
        <taxon>Bacilli</taxon>
        <taxon>Bacillales</taxon>
        <taxon>Bacillaceae</taxon>
        <taxon>Psychrobacillus</taxon>
    </lineage>
</organism>